<dbReference type="PANTHER" id="PTHR33169:SF14">
    <property type="entry name" value="TRANSCRIPTIONAL REGULATOR RV3488"/>
    <property type="match status" value="1"/>
</dbReference>
<evidence type="ECO:0000313" key="3">
    <source>
        <dbReference type="Proteomes" id="UP000634308"/>
    </source>
</evidence>
<proteinExistence type="predicted"/>
<evidence type="ECO:0000313" key="2">
    <source>
        <dbReference type="EMBL" id="GGR48447.1"/>
    </source>
</evidence>
<keyword evidence="3" id="KW-1185">Reference proteome</keyword>
<organism evidence="2 3">
    <name type="scientific">Deinococcus seoulensis</name>
    <dbReference type="NCBI Taxonomy" id="1837379"/>
    <lineage>
        <taxon>Bacteria</taxon>
        <taxon>Thermotogati</taxon>
        <taxon>Deinococcota</taxon>
        <taxon>Deinococci</taxon>
        <taxon>Deinococcales</taxon>
        <taxon>Deinococcaceae</taxon>
        <taxon>Deinococcus</taxon>
    </lineage>
</organism>
<accession>A0ABQ2RPX4</accession>
<feature type="domain" description="Transcription regulator PadR N-terminal" evidence="1">
    <location>
        <begin position="13"/>
        <end position="87"/>
    </location>
</feature>
<sequence length="109" mass="11793">MNPLKSGTIDLVILAAVQEQPRYGLELAQHIGTRSGGLFELSEGTLYPALLRLSRAGLIEGQWHPTPGGGSPRKVYTLTDSGGQELTRRRGEWQKLQAAVNALISRSLA</sequence>
<protein>
    <submittedName>
        <fullName evidence="2">Pex-like protein</fullName>
    </submittedName>
</protein>
<gene>
    <name evidence="2" type="ORF">GCM10008959_06890</name>
</gene>
<comment type="caution">
    <text evidence="2">The sequence shown here is derived from an EMBL/GenBank/DDBJ whole genome shotgun (WGS) entry which is preliminary data.</text>
</comment>
<dbReference type="InterPro" id="IPR036390">
    <property type="entry name" value="WH_DNA-bd_sf"/>
</dbReference>
<dbReference type="InterPro" id="IPR036388">
    <property type="entry name" value="WH-like_DNA-bd_sf"/>
</dbReference>
<dbReference type="InterPro" id="IPR005149">
    <property type="entry name" value="Tscrpt_reg_PadR_N"/>
</dbReference>
<name>A0ABQ2RPX4_9DEIO</name>
<dbReference type="Gene3D" id="1.10.10.10">
    <property type="entry name" value="Winged helix-like DNA-binding domain superfamily/Winged helix DNA-binding domain"/>
    <property type="match status" value="1"/>
</dbReference>
<dbReference type="InterPro" id="IPR052509">
    <property type="entry name" value="Metal_resp_DNA-bind_regulator"/>
</dbReference>
<evidence type="ECO:0000259" key="1">
    <source>
        <dbReference type="Pfam" id="PF03551"/>
    </source>
</evidence>
<dbReference type="SUPFAM" id="SSF46785">
    <property type="entry name" value="Winged helix' DNA-binding domain"/>
    <property type="match status" value="1"/>
</dbReference>
<dbReference type="Proteomes" id="UP000634308">
    <property type="component" value="Unassembled WGS sequence"/>
</dbReference>
<dbReference type="PANTHER" id="PTHR33169">
    <property type="entry name" value="PADR-FAMILY TRANSCRIPTIONAL REGULATOR"/>
    <property type="match status" value="1"/>
</dbReference>
<dbReference type="Pfam" id="PF03551">
    <property type="entry name" value="PadR"/>
    <property type="match status" value="1"/>
</dbReference>
<reference evidence="3" key="1">
    <citation type="journal article" date="2019" name="Int. J. Syst. Evol. Microbiol.">
        <title>The Global Catalogue of Microorganisms (GCM) 10K type strain sequencing project: providing services to taxonomists for standard genome sequencing and annotation.</title>
        <authorList>
            <consortium name="The Broad Institute Genomics Platform"/>
            <consortium name="The Broad Institute Genome Sequencing Center for Infectious Disease"/>
            <person name="Wu L."/>
            <person name="Ma J."/>
        </authorList>
    </citation>
    <scope>NUCLEOTIDE SEQUENCE [LARGE SCALE GENOMIC DNA]</scope>
    <source>
        <strain evidence="3">JCM 31404</strain>
    </source>
</reference>
<dbReference type="EMBL" id="BMQM01000003">
    <property type="protein sequence ID" value="GGR48447.1"/>
    <property type="molecule type" value="Genomic_DNA"/>
</dbReference>
<dbReference type="RefSeq" id="WP_189063602.1">
    <property type="nucleotide sequence ID" value="NZ_BMQM01000003.1"/>
</dbReference>